<proteinExistence type="predicted"/>
<dbReference type="PANTHER" id="PTHR35572">
    <property type="entry name" value="PROTEIN CBG04538-RELATED"/>
    <property type="match status" value="1"/>
</dbReference>
<keyword evidence="4" id="KW-1185">Reference proteome</keyword>
<dbReference type="AlphaFoldDB" id="A0A0N5CZU1"/>
<dbReference type="OMA" id="WNDGETI"/>
<dbReference type="InterPro" id="IPR040282">
    <property type="entry name" value="Mig-18-like"/>
</dbReference>
<reference evidence="3 4" key="2">
    <citation type="submission" date="2018-11" db="EMBL/GenBank/DDBJ databases">
        <authorList>
            <consortium name="Pathogen Informatics"/>
        </authorList>
    </citation>
    <scope>NUCLEOTIDE SEQUENCE [LARGE SCALE GENOMIC DNA]</scope>
</reference>
<dbReference type="OrthoDB" id="5911931at2759"/>
<feature type="signal peptide" evidence="1">
    <location>
        <begin position="1"/>
        <end position="18"/>
    </location>
</feature>
<accession>A0A0N5CZU1</accession>
<dbReference type="Proteomes" id="UP000276776">
    <property type="component" value="Unassembled WGS sequence"/>
</dbReference>
<evidence type="ECO:0000313" key="5">
    <source>
        <dbReference type="WBParaSite" id="TCLT_0000602901-mRNA-1"/>
    </source>
</evidence>
<gene>
    <name evidence="3" type="ORF">TCLT_LOCUS6018</name>
</gene>
<dbReference type="EMBL" id="UYYF01004382">
    <property type="protein sequence ID" value="VDN03331.1"/>
    <property type="molecule type" value="Genomic_DNA"/>
</dbReference>
<name>A0A0N5CZU1_THECL</name>
<dbReference type="InterPro" id="IPR055119">
    <property type="entry name" value="Mig18_Fn1"/>
</dbReference>
<dbReference type="Pfam" id="PF23003">
    <property type="entry name" value="Fn1_2"/>
    <property type="match status" value="2"/>
</dbReference>
<evidence type="ECO:0000259" key="2">
    <source>
        <dbReference type="Pfam" id="PF23003"/>
    </source>
</evidence>
<protein>
    <submittedName>
        <fullName evidence="5">DUF3421 domain-containing protein</fullName>
    </submittedName>
</protein>
<feature type="domain" description="Abnormal cell migration protein 18-like fibronectin type I" evidence="2">
    <location>
        <begin position="48"/>
        <end position="98"/>
    </location>
</feature>
<sequence length="209" mass="24633">MVLWLLFWSIFSFDTVRASSNRQVHLLESQSRRRCWSSGNGQPAHWLNDGEQISRGKYWYVCSRGELQPRGCFTANNEQLRIGDKYVENGYELQCVLDRGYLQFKFTACVPKSNKRYTIGETWEDEKRMYWFECKADGPYLRVEIRGCLTHDKSRKLELNEVYDFGEYTYQCQKKYNGTVQMCSVGCVHKGAHYKIGDQWPVSFSFITK</sequence>
<feature type="domain" description="Abnormal cell migration protein 18-like fibronectin type I" evidence="2">
    <location>
        <begin position="107"/>
        <end position="179"/>
    </location>
</feature>
<evidence type="ECO:0000256" key="1">
    <source>
        <dbReference type="SAM" id="SignalP"/>
    </source>
</evidence>
<dbReference type="PANTHER" id="PTHR35572:SF4">
    <property type="entry name" value="PROTEIN CBG15747"/>
    <property type="match status" value="1"/>
</dbReference>
<reference evidence="5" key="1">
    <citation type="submission" date="2017-02" db="UniProtKB">
        <authorList>
            <consortium name="WormBaseParasite"/>
        </authorList>
    </citation>
    <scope>IDENTIFICATION</scope>
</reference>
<feature type="chain" id="PRO_5043126498" evidence="1">
    <location>
        <begin position="19"/>
        <end position="209"/>
    </location>
</feature>
<dbReference type="STRING" id="103827.A0A0N5CZU1"/>
<keyword evidence="1" id="KW-0732">Signal</keyword>
<organism evidence="5">
    <name type="scientific">Thelazia callipaeda</name>
    <name type="common">Oriental eyeworm</name>
    <name type="synonym">Parasitic nematode</name>
    <dbReference type="NCBI Taxonomy" id="103827"/>
    <lineage>
        <taxon>Eukaryota</taxon>
        <taxon>Metazoa</taxon>
        <taxon>Ecdysozoa</taxon>
        <taxon>Nematoda</taxon>
        <taxon>Chromadorea</taxon>
        <taxon>Rhabditida</taxon>
        <taxon>Spirurina</taxon>
        <taxon>Spiruromorpha</taxon>
        <taxon>Thelazioidea</taxon>
        <taxon>Thelaziidae</taxon>
        <taxon>Thelazia</taxon>
    </lineage>
</organism>
<evidence type="ECO:0000313" key="3">
    <source>
        <dbReference type="EMBL" id="VDN03331.1"/>
    </source>
</evidence>
<dbReference type="WBParaSite" id="TCLT_0000602901-mRNA-1">
    <property type="protein sequence ID" value="TCLT_0000602901-mRNA-1"/>
    <property type="gene ID" value="TCLT_0000602901"/>
</dbReference>
<evidence type="ECO:0000313" key="4">
    <source>
        <dbReference type="Proteomes" id="UP000276776"/>
    </source>
</evidence>